<organism evidence="9 10">
    <name type="scientific">Seminavis robusta</name>
    <dbReference type="NCBI Taxonomy" id="568900"/>
    <lineage>
        <taxon>Eukaryota</taxon>
        <taxon>Sar</taxon>
        <taxon>Stramenopiles</taxon>
        <taxon>Ochrophyta</taxon>
        <taxon>Bacillariophyta</taxon>
        <taxon>Bacillariophyceae</taxon>
        <taxon>Bacillariophycidae</taxon>
        <taxon>Naviculales</taxon>
        <taxon>Naviculaceae</taxon>
        <taxon>Seminavis</taxon>
    </lineage>
</organism>
<dbReference type="Proteomes" id="UP001153069">
    <property type="component" value="Unassembled WGS sequence"/>
</dbReference>
<dbReference type="InterPro" id="IPR013121">
    <property type="entry name" value="Fe_red_NAD-bd_6"/>
</dbReference>
<dbReference type="PROSITE" id="PS51384">
    <property type="entry name" value="FAD_FR"/>
    <property type="match status" value="1"/>
</dbReference>
<keyword evidence="2 7" id="KW-0812">Transmembrane</keyword>
<evidence type="ECO:0000313" key="10">
    <source>
        <dbReference type="Proteomes" id="UP001153069"/>
    </source>
</evidence>
<evidence type="ECO:0000313" key="9">
    <source>
        <dbReference type="EMBL" id="CAB9519825.1"/>
    </source>
</evidence>
<evidence type="ECO:0000256" key="6">
    <source>
        <dbReference type="SAM" id="MobiDB-lite"/>
    </source>
</evidence>
<comment type="subcellular location">
    <subcellularLocation>
        <location evidence="1">Membrane</location>
        <topology evidence="1">Multi-pass membrane protein</topology>
    </subcellularLocation>
</comment>
<feature type="region of interest" description="Disordered" evidence="6">
    <location>
        <begin position="1"/>
        <end position="60"/>
    </location>
</feature>
<feature type="compositionally biased region" description="Basic and acidic residues" evidence="6">
    <location>
        <begin position="38"/>
        <end position="60"/>
    </location>
</feature>
<dbReference type="GO" id="GO:0005886">
    <property type="term" value="C:plasma membrane"/>
    <property type="evidence" value="ECO:0007669"/>
    <property type="project" value="TreeGrafter"/>
</dbReference>
<keyword evidence="4" id="KW-0560">Oxidoreductase</keyword>
<dbReference type="InterPro" id="IPR017938">
    <property type="entry name" value="Riboflavin_synthase-like_b-brl"/>
</dbReference>
<gene>
    <name evidence="9" type="ORF">SEMRO_1050_G235500.1</name>
</gene>
<feature type="transmembrane region" description="Helical" evidence="7">
    <location>
        <begin position="251"/>
        <end position="271"/>
    </location>
</feature>
<dbReference type="InterPro" id="IPR013112">
    <property type="entry name" value="FAD-bd_8"/>
</dbReference>
<dbReference type="PANTHER" id="PTHR11972">
    <property type="entry name" value="NADPH OXIDASE"/>
    <property type="match status" value="1"/>
</dbReference>
<dbReference type="SUPFAM" id="SSF63380">
    <property type="entry name" value="Riboflavin synthase domain-like"/>
    <property type="match status" value="1"/>
</dbReference>
<evidence type="ECO:0000256" key="4">
    <source>
        <dbReference type="ARBA" id="ARBA00023002"/>
    </source>
</evidence>
<dbReference type="InterPro" id="IPR013130">
    <property type="entry name" value="Fe3_Rdtase_TM_dom"/>
</dbReference>
<evidence type="ECO:0000256" key="1">
    <source>
        <dbReference type="ARBA" id="ARBA00004141"/>
    </source>
</evidence>
<dbReference type="SFLD" id="SFLDG01168">
    <property type="entry name" value="Ferric_reductase_subgroup_(FRE"/>
    <property type="match status" value="1"/>
</dbReference>
<name>A0A9N8EG84_9STRA</name>
<feature type="transmembrane region" description="Helical" evidence="7">
    <location>
        <begin position="346"/>
        <end position="366"/>
    </location>
</feature>
<keyword evidence="3 7" id="KW-1133">Transmembrane helix</keyword>
<keyword evidence="10" id="KW-1185">Reference proteome</keyword>
<evidence type="ECO:0000256" key="2">
    <source>
        <dbReference type="ARBA" id="ARBA00022692"/>
    </source>
</evidence>
<dbReference type="GO" id="GO:0016491">
    <property type="term" value="F:oxidoreductase activity"/>
    <property type="evidence" value="ECO:0007669"/>
    <property type="project" value="UniProtKB-KW"/>
</dbReference>
<dbReference type="OrthoDB" id="47146at2759"/>
<feature type="region of interest" description="Disordered" evidence="6">
    <location>
        <begin position="68"/>
        <end position="87"/>
    </location>
</feature>
<dbReference type="CDD" id="cd06186">
    <property type="entry name" value="NOX_Duox_like_FAD_NADP"/>
    <property type="match status" value="1"/>
</dbReference>
<feature type="transmembrane region" description="Helical" evidence="7">
    <location>
        <begin position="321"/>
        <end position="339"/>
    </location>
</feature>
<proteinExistence type="predicted"/>
<protein>
    <recommendedName>
        <fullName evidence="8">FAD-binding FR-type domain-containing protein</fullName>
    </recommendedName>
</protein>
<sequence>MPTREKTSGRSPGQGFQRVRQHDSAHGTFALACGSQRRKNEHERPISAHKHPDQDDVQVHEEIDVPLGTPIRDALATEDKDSDETTMSTTDIATLSGKVIPTTKKRNGGIGNKEASIPSISTIGIGTLFDQEIPITQQDKGRIGLEGDSSQDGVFQEKPWVIKQCPNEPHPLLEFPPLYWLVDKSPRLLKEIKHLYSLRWRCSYPLQRRVFLSKQLAELLLILPLVLFFVGGLLFAFVWPSTYWSGQIARLPLILALATAMRNSLITLLIGLPFERALWYHKVLGRLTFFNGILHTIVAHGDALEKTVHKFLFFDQLNSSGTGLFLLIVGVTITSFPQVRSWCFEAFYYVHVVFVILMTACAFYHSGILVPILASILWGGDLLCRKIIMACFRYPRTARVRIVSDTVTELSFPKTAAFDYNAGQHLSIAVTEITGAGLEFHPFSIATCPQQPNVSIMIHVAGAWTKALHKLAMEKDEVSNLVEGPNGSPNIDIFSDRYESFLLFSGGIGITPIQSICNQLVYEQNKGHRNLEKIRMVWSDRDACCIERTDLVRRASISSHFQLPTDLDLEELDLHSIVSRSVFNDGVSQTTDLASMLLALVPPSQENDAELKEDLPVSCKKTKTRKAAPSKNTASDQSTFGGAYNNADLSDILDIQVYLSKGQAPKNLANMPFVHIGRPDVEQIFADMRAEALGNGLTRVAVIVCAPAKLARILQATCVKYSDAKLSFDCHLEFQD</sequence>
<dbReference type="Pfam" id="PF08022">
    <property type="entry name" value="FAD_binding_8"/>
    <property type="match status" value="1"/>
</dbReference>
<feature type="transmembrane region" description="Helical" evidence="7">
    <location>
        <begin position="283"/>
        <end position="301"/>
    </location>
</feature>
<dbReference type="SUPFAM" id="SSF52343">
    <property type="entry name" value="Ferredoxin reductase-like, C-terminal NADP-linked domain"/>
    <property type="match status" value="1"/>
</dbReference>
<evidence type="ECO:0000256" key="3">
    <source>
        <dbReference type="ARBA" id="ARBA00022989"/>
    </source>
</evidence>
<dbReference type="PANTHER" id="PTHR11972:SF55">
    <property type="entry name" value="FERRIC REDUCTASE"/>
    <property type="match status" value="1"/>
</dbReference>
<dbReference type="InterPro" id="IPR039261">
    <property type="entry name" value="FNR_nucleotide-bd"/>
</dbReference>
<dbReference type="Pfam" id="PF01794">
    <property type="entry name" value="Ferric_reduct"/>
    <property type="match status" value="1"/>
</dbReference>
<dbReference type="Pfam" id="PF08030">
    <property type="entry name" value="NAD_binding_6"/>
    <property type="match status" value="1"/>
</dbReference>
<evidence type="ECO:0000256" key="7">
    <source>
        <dbReference type="SAM" id="Phobius"/>
    </source>
</evidence>
<dbReference type="Gene3D" id="3.40.50.80">
    <property type="entry name" value="Nucleotide-binding domain of ferredoxin-NADP reductase (FNR) module"/>
    <property type="match status" value="1"/>
</dbReference>
<keyword evidence="5 7" id="KW-0472">Membrane</keyword>
<dbReference type="InterPro" id="IPR050369">
    <property type="entry name" value="RBOH/FRE"/>
</dbReference>
<evidence type="ECO:0000259" key="8">
    <source>
        <dbReference type="PROSITE" id="PS51384"/>
    </source>
</evidence>
<feature type="transmembrane region" description="Helical" evidence="7">
    <location>
        <begin position="216"/>
        <end position="239"/>
    </location>
</feature>
<dbReference type="AlphaFoldDB" id="A0A9N8EG84"/>
<dbReference type="Gene3D" id="2.40.30.10">
    <property type="entry name" value="Translation factors"/>
    <property type="match status" value="1"/>
</dbReference>
<dbReference type="InterPro" id="IPR017927">
    <property type="entry name" value="FAD-bd_FR_type"/>
</dbReference>
<reference evidence="9" key="1">
    <citation type="submission" date="2020-06" db="EMBL/GenBank/DDBJ databases">
        <authorList>
            <consortium name="Plant Systems Biology data submission"/>
        </authorList>
    </citation>
    <scope>NUCLEOTIDE SEQUENCE</scope>
    <source>
        <strain evidence="9">D6</strain>
    </source>
</reference>
<dbReference type="SFLD" id="SFLDS00052">
    <property type="entry name" value="Ferric_Reductase_Domain"/>
    <property type="match status" value="1"/>
</dbReference>
<evidence type="ECO:0000256" key="5">
    <source>
        <dbReference type="ARBA" id="ARBA00023136"/>
    </source>
</evidence>
<feature type="domain" description="FAD-binding FR-type" evidence="8">
    <location>
        <begin position="390"/>
        <end position="492"/>
    </location>
</feature>
<accession>A0A9N8EG84</accession>
<dbReference type="EMBL" id="CAICTM010001048">
    <property type="protein sequence ID" value="CAB9519825.1"/>
    <property type="molecule type" value="Genomic_DNA"/>
</dbReference>
<comment type="caution">
    <text evidence="9">The sequence shown here is derived from an EMBL/GenBank/DDBJ whole genome shotgun (WGS) entry which is preliminary data.</text>
</comment>